<sequence length="122" mass="14260">MRRLTVALALFIFGALTTAQAADSDRFFKKYPQAQKGIEEFCARSVHLDHIDYKNEVARQRKAFLKIAKHVEKGLTADQTEKLEWSLLRWSWQYGNSRLDSGLPVDWTMVLFEFRRHTGLKD</sequence>
<dbReference type="Proteomes" id="UP001348817">
    <property type="component" value="Chromosome"/>
</dbReference>
<dbReference type="KEGG" id="fax:FUAX_34270"/>
<reference evidence="2 3" key="1">
    <citation type="submission" date="2021-12" db="EMBL/GenBank/DDBJ databases">
        <title>Genome sequencing of bacteria with rrn-lacking chromosome and rrn-plasmid.</title>
        <authorList>
            <person name="Anda M."/>
            <person name="Iwasaki W."/>
        </authorList>
    </citation>
    <scope>NUCLEOTIDE SEQUENCE [LARGE SCALE GENOMIC DNA]</scope>
    <source>
        <strain evidence="2 3">DSM 100852</strain>
    </source>
</reference>
<accession>A0AAU9DER9</accession>
<evidence type="ECO:0000256" key="1">
    <source>
        <dbReference type="SAM" id="SignalP"/>
    </source>
</evidence>
<feature type="chain" id="PRO_5043549511" evidence="1">
    <location>
        <begin position="22"/>
        <end position="122"/>
    </location>
</feature>
<organism evidence="2 3">
    <name type="scientific">Fulvitalea axinellae</name>
    <dbReference type="NCBI Taxonomy" id="1182444"/>
    <lineage>
        <taxon>Bacteria</taxon>
        <taxon>Pseudomonadati</taxon>
        <taxon>Bacteroidota</taxon>
        <taxon>Cytophagia</taxon>
        <taxon>Cytophagales</taxon>
        <taxon>Persicobacteraceae</taxon>
        <taxon>Fulvitalea</taxon>
    </lineage>
</organism>
<dbReference type="EMBL" id="AP025314">
    <property type="protein sequence ID" value="BDD10995.1"/>
    <property type="molecule type" value="Genomic_DNA"/>
</dbReference>
<proteinExistence type="predicted"/>
<keyword evidence="3" id="KW-1185">Reference proteome</keyword>
<protein>
    <submittedName>
        <fullName evidence="2">Uncharacterized protein</fullName>
    </submittedName>
</protein>
<gene>
    <name evidence="2" type="ORF">FUAX_34270</name>
</gene>
<dbReference type="RefSeq" id="WP_338392517.1">
    <property type="nucleotide sequence ID" value="NZ_AP025314.1"/>
</dbReference>
<name>A0AAU9DER9_9BACT</name>
<feature type="signal peptide" evidence="1">
    <location>
        <begin position="1"/>
        <end position="21"/>
    </location>
</feature>
<keyword evidence="1" id="KW-0732">Signal</keyword>
<evidence type="ECO:0000313" key="2">
    <source>
        <dbReference type="EMBL" id="BDD10995.1"/>
    </source>
</evidence>
<evidence type="ECO:0000313" key="3">
    <source>
        <dbReference type="Proteomes" id="UP001348817"/>
    </source>
</evidence>
<dbReference type="AlphaFoldDB" id="A0AAU9DER9"/>